<keyword evidence="3 8" id="KW-0812">Transmembrane</keyword>
<evidence type="ECO:0000256" key="4">
    <source>
        <dbReference type="ARBA" id="ARBA00022989"/>
    </source>
</evidence>
<dbReference type="Proteomes" id="UP000041254">
    <property type="component" value="Unassembled WGS sequence"/>
</dbReference>
<name>A0A0G4F4K2_VITBC</name>
<feature type="region of interest" description="Disordered" evidence="7">
    <location>
        <begin position="1"/>
        <end position="31"/>
    </location>
</feature>
<feature type="compositionally biased region" description="Basic and acidic residues" evidence="7">
    <location>
        <begin position="51"/>
        <end position="60"/>
    </location>
</feature>
<dbReference type="InParanoid" id="A0A0G4F4K2"/>
<keyword evidence="2" id="KW-0813">Transport</keyword>
<feature type="transmembrane region" description="Helical" evidence="8">
    <location>
        <begin position="210"/>
        <end position="235"/>
    </location>
</feature>
<evidence type="ECO:0000256" key="2">
    <source>
        <dbReference type="ARBA" id="ARBA00022448"/>
    </source>
</evidence>
<dbReference type="InterPro" id="IPR004837">
    <property type="entry name" value="NaCa_Exmemb"/>
</dbReference>
<gene>
    <name evidence="10" type="ORF">Vbra_8812</name>
</gene>
<dbReference type="AlphaFoldDB" id="A0A0G4F4K2"/>
<feature type="transmembrane region" description="Helical" evidence="8">
    <location>
        <begin position="174"/>
        <end position="198"/>
    </location>
</feature>
<feature type="compositionally biased region" description="Acidic residues" evidence="7">
    <location>
        <begin position="315"/>
        <end position="328"/>
    </location>
</feature>
<proteinExistence type="predicted"/>
<keyword evidence="6 8" id="KW-0472">Membrane</keyword>
<dbReference type="EMBL" id="CDMY01000371">
    <property type="protein sequence ID" value="CEM06846.1"/>
    <property type="molecule type" value="Genomic_DNA"/>
</dbReference>
<dbReference type="VEuPathDB" id="CryptoDB:Vbra_8812"/>
<evidence type="ECO:0000256" key="8">
    <source>
        <dbReference type="SAM" id="Phobius"/>
    </source>
</evidence>
<comment type="subcellular location">
    <subcellularLocation>
        <location evidence="1">Endomembrane system</location>
        <topology evidence="1">Multi-pass membrane protein</topology>
    </subcellularLocation>
</comment>
<feature type="domain" description="Sodium/calcium exchanger membrane region" evidence="9">
    <location>
        <begin position="340"/>
        <end position="482"/>
    </location>
</feature>
<dbReference type="GO" id="GO:0012505">
    <property type="term" value="C:endomembrane system"/>
    <property type="evidence" value="ECO:0007669"/>
    <property type="project" value="UniProtKB-SubCell"/>
</dbReference>
<dbReference type="InterPro" id="IPR004713">
    <property type="entry name" value="CaH_exchang"/>
</dbReference>
<keyword evidence="4 8" id="KW-1133">Transmembrane helix</keyword>
<dbReference type="Gene3D" id="1.20.1420.30">
    <property type="entry name" value="NCX, central ion-binding region"/>
    <property type="match status" value="2"/>
</dbReference>
<protein>
    <recommendedName>
        <fullName evidence="9">Sodium/calcium exchanger membrane region domain-containing protein</fullName>
    </recommendedName>
</protein>
<feature type="region of interest" description="Disordered" evidence="7">
    <location>
        <begin position="41"/>
        <end position="60"/>
    </location>
</feature>
<evidence type="ECO:0000259" key="9">
    <source>
        <dbReference type="Pfam" id="PF01699"/>
    </source>
</evidence>
<feature type="region of interest" description="Disordered" evidence="7">
    <location>
        <begin position="298"/>
        <end position="328"/>
    </location>
</feature>
<dbReference type="GO" id="GO:0006874">
    <property type="term" value="P:intracellular calcium ion homeostasis"/>
    <property type="evidence" value="ECO:0007669"/>
    <property type="project" value="TreeGrafter"/>
</dbReference>
<sequence>MADESRALLSDPTPPISLQREDGNHPSHGAHAAGDIEMRQMGGAGGGAAHAPHEDHHHATAYERAEAERAHFCDMSFRANLEGFVKLLRSNLILACLLVFVPIGIVCGIQDWGAELTFLFNFIAIIPLAWLIGQSTEDLAAHTGQIVGGLLNASFGNVIEALLCFWGLYHNQVLVVQCTLVGSILSNLLLVMGTAFFAGGYYFKLQEYSALGAVTNTSLLTLSCLCLVLPTMYAYILSSEVDAELAISRGVSILLAALYAQYLYFQLSTHSFMFAEDDQAADNNKAILPPQLQQQQRPQQDGVVVPNGQQQNGDVVEEADDAGEGEEEEDEVMMPCPGATMLLAVATVITAVCSEFLIDSIQGVVDQCNLSREFIGIILLPIIGNAAEHYTAISVAMRNKMDLSLGVAVGSSCQMALFVTPLAVLMGWCLNVPMTLNFHPFQVTMLLLSTLVVTGVLQDGHSNWLEGSMLLTAYVAIALIYWFEEPYNQL</sequence>
<dbReference type="GO" id="GO:0015369">
    <property type="term" value="F:calcium:proton antiporter activity"/>
    <property type="evidence" value="ECO:0007669"/>
    <property type="project" value="TreeGrafter"/>
</dbReference>
<keyword evidence="5" id="KW-0406">Ion transport</keyword>
<evidence type="ECO:0000256" key="1">
    <source>
        <dbReference type="ARBA" id="ARBA00004127"/>
    </source>
</evidence>
<evidence type="ECO:0000256" key="5">
    <source>
        <dbReference type="ARBA" id="ARBA00023065"/>
    </source>
</evidence>
<dbReference type="PANTHER" id="PTHR31503:SF22">
    <property type="entry name" value="VACUOLAR CALCIUM ION TRANSPORTER"/>
    <property type="match status" value="1"/>
</dbReference>
<evidence type="ECO:0000313" key="10">
    <source>
        <dbReference type="EMBL" id="CEM06846.1"/>
    </source>
</evidence>
<evidence type="ECO:0000256" key="7">
    <source>
        <dbReference type="SAM" id="MobiDB-lite"/>
    </source>
</evidence>
<feature type="transmembrane region" description="Helical" evidence="8">
    <location>
        <begin position="403"/>
        <end position="426"/>
    </location>
</feature>
<dbReference type="OrthoDB" id="1699231at2759"/>
<keyword evidence="11" id="KW-1185">Reference proteome</keyword>
<dbReference type="OMA" id="NVPMTLN"/>
<feature type="transmembrane region" description="Helical" evidence="8">
    <location>
        <begin position="146"/>
        <end position="168"/>
    </location>
</feature>
<organism evidence="10 11">
    <name type="scientific">Vitrella brassicaformis (strain CCMP3155)</name>
    <dbReference type="NCBI Taxonomy" id="1169540"/>
    <lineage>
        <taxon>Eukaryota</taxon>
        <taxon>Sar</taxon>
        <taxon>Alveolata</taxon>
        <taxon>Colpodellida</taxon>
        <taxon>Vitrellaceae</taxon>
        <taxon>Vitrella</taxon>
    </lineage>
</organism>
<feature type="transmembrane region" description="Helical" evidence="8">
    <location>
        <begin position="438"/>
        <end position="457"/>
    </location>
</feature>
<feature type="domain" description="Sodium/calcium exchanger membrane region" evidence="9">
    <location>
        <begin position="116"/>
        <end position="267"/>
    </location>
</feature>
<feature type="transmembrane region" description="Helical" evidence="8">
    <location>
        <begin position="247"/>
        <end position="265"/>
    </location>
</feature>
<evidence type="ECO:0000256" key="3">
    <source>
        <dbReference type="ARBA" id="ARBA00022692"/>
    </source>
</evidence>
<dbReference type="PANTHER" id="PTHR31503">
    <property type="entry name" value="VACUOLAR CALCIUM ION TRANSPORTER"/>
    <property type="match status" value="1"/>
</dbReference>
<feature type="transmembrane region" description="Helical" evidence="8">
    <location>
        <begin position="464"/>
        <end position="483"/>
    </location>
</feature>
<reference evidence="10 11" key="1">
    <citation type="submission" date="2014-11" db="EMBL/GenBank/DDBJ databases">
        <authorList>
            <person name="Zhu J."/>
            <person name="Qi W."/>
            <person name="Song R."/>
        </authorList>
    </citation>
    <scope>NUCLEOTIDE SEQUENCE [LARGE SCALE GENOMIC DNA]</scope>
</reference>
<dbReference type="STRING" id="1169540.A0A0G4F4K2"/>
<dbReference type="Pfam" id="PF01699">
    <property type="entry name" value="Na_Ca_ex"/>
    <property type="match status" value="2"/>
</dbReference>
<feature type="transmembrane region" description="Helical" evidence="8">
    <location>
        <begin position="118"/>
        <end position="134"/>
    </location>
</feature>
<dbReference type="GO" id="GO:0005774">
    <property type="term" value="C:vacuolar membrane"/>
    <property type="evidence" value="ECO:0007669"/>
    <property type="project" value="UniProtKB-ARBA"/>
</dbReference>
<evidence type="ECO:0000256" key="6">
    <source>
        <dbReference type="ARBA" id="ARBA00023136"/>
    </source>
</evidence>
<evidence type="ECO:0000313" key="11">
    <source>
        <dbReference type="Proteomes" id="UP000041254"/>
    </source>
</evidence>
<feature type="transmembrane region" description="Helical" evidence="8">
    <location>
        <begin position="92"/>
        <end position="112"/>
    </location>
</feature>
<dbReference type="PhylomeDB" id="A0A0G4F4K2"/>
<dbReference type="InterPro" id="IPR044880">
    <property type="entry name" value="NCX_ion-bd_dom_sf"/>
</dbReference>
<accession>A0A0G4F4K2</accession>